<accession>A0A844ZVZ9</accession>
<dbReference type="OrthoDB" id="7595324at2"/>
<evidence type="ECO:0000313" key="4">
    <source>
        <dbReference type="Proteomes" id="UP000460626"/>
    </source>
</evidence>
<dbReference type="Gene3D" id="2.40.70.10">
    <property type="entry name" value="Acid Proteases"/>
    <property type="match status" value="1"/>
</dbReference>
<dbReference type="GO" id="GO:0006508">
    <property type="term" value="P:proteolysis"/>
    <property type="evidence" value="ECO:0007669"/>
    <property type="project" value="UniProtKB-KW"/>
</dbReference>
<dbReference type="GO" id="GO:0004190">
    <property type="term" value="F:aspartic-type endopeptidase activity"/>
    <property type="evidence" value="ECO:0007669"/>
    <property type="project" value="InterPro"/>
</dbReference>
<dbReference type="Proteomes" id="UP000460626">
    <property type="component" value="Unassembled WGS sequence"/>
</dbReference>
<dbReference type="AlphaFoldDB" id="A0A844ZVZ9"/>
<proteinExistence type="predicted"/>
<evidence type="ECO:0000259" key="2">
    <source>
        <dbReference type="PROSITE" id="PS50175"/>
    </source>
</evidence>
<gene>
    <name evidence="3" type="ORF">GRI62_01300</name>
</gene>
<dbReference type="Pfam" id="PF13975">
    <property type="entry name" value="gag-asp_proteas"/>
    <property type="match status" value="1"/>
</dbReference>
<dbReference type="CDD" id="cd05483">
    <property type="entry name" value="retropepsin_like_bacteria"/>
    <property type="match status" value="1"/>
</dbReference>
<evidence type="ECO:0000256" key="1">
    <source>
        <dbReference type="ARBA" id="ARBA00022801"/>
    </source>
</evidence>
<dbReference type="InterPro" id="IPR001995">
    <property type="entry name" value="Peptidase_A2_cat"/>
</dbReference>
<name>A0A844ZVZ9_9SPHN</name>
<protein>
    <submittedName>
        <fullName evidence="3">TIGR02281 family clan AA aspartic protease</fullName>
        <ecNumber evidence="3">3.4.23.-</ecNumber>
    </submittedName>
</protein>
<dbReference type="InterPro" id="IPR021109">
    <property type="entry name" value="Peptidase_aspartic_dom_sf"/>
</dbReference>
<dbReference type="EMBL" id="WTYH01000001">
    <property type="protein sequence ID" value="MXO92243.1"/>
    <property type="molecule type" value="Genomic_DNA"/>
</dbReference>
<dbReference type="InterPro" id="IPR034122">
    <property type="entry name" value="Retropepsin-like_bacterial"/>
</dbReference>
<sequence>MDFRIPLAVVLLIGGAIGLLMPAGEAVPGAVATQPAPSADPSPALARADAVMTWEEETEIHRERDGHFYADAVIDGTPTRMLVDTGASVIALTGEDASALGLTWDESQIAPVAHGASGPVYGVHTQLGAVRVGAFEAENVAAMIIPEGLGVSLLGQSFLSTIASVRIADDRMVLAS</sequence>
<organism evidence="3 4">
    <name type="scientific">Aurantiacibacter arachoides</name>
    <dbReference type="NCBI Taxonomy" id="1850444"/>
    <lineage>
        <taxon>Bacteria</taxon>
        <taxon>Pseudomonadati</taxon>
        <taxon>Pseudomonadota</taxon>
        <taxon>Alphaproteobacteria</taxon>
        <taxon>Sphingomonadales</taxon>
        <taxon>Erythrobacteraceae</taxon>
        <taxon>Aurantiacibacter</taxon>
    </lineage>
</organism>
<evidence type="ECO:0000313" key="3">
    <source>
        <dbReference type="EMBL" id="MXO92243.1"/>
    </source>
</evidence>
<dbReference type="InterPro" id="IPR001969">
    <property type="entry name" value="Aspartic_peptidase_AS"/>
</dbReference>
<keyword evidence="3" id="KW-0645">Protease</keyword>
<keyword evidence="4" id="KW-1185">Reference proteome</keyword>
<keyword evidence="1 3" id="KW-0378">Hydrolase</keyword>
<comment type="caution">
    <text evidence="3">The sequence shown here is derived from an EMBL/GenBank/DDBJ whole genome shotgun (WGS) entry which is preliminary data.</text>
</comment>
<dbReference type="SUPFAM" id="SSF50630">
    <property type="entry name" value="Acid proteases"/>
    <property type="match status" value="1"/>
</dbReference>
<dbReference type="NCBIfam" id="TIGR02281">
    <property type="entry name" value="clan_AA_DTGA"/>
    <property type="match status" value="1"/>
</dbReference>
<dbReference type="PROSITE" id="PS50175">
    <property type="entry name" value="ASP_PROT_RETROV"/>
    <property type="match status" value="1"/>
</dbReference>
<dbReference type="EC" id="3.4.23.-" evidence="3"/>
<feature type="domain" description="Peptidase A2" evidence="2">
    <location>
        <begin position="79"/>
        <end position="158"/>
    </location>
</feature>
<dbReference type="PROSITE" id="PS00141">
    <property type="entry name" value="ASP_PROTEASE"/>
    <property type="match status" value="1"/>
</dbReference>
<dbReference type="InterPro" id="IPR011969">
    <property type="entry name" value="Clan_AA_Asp_peptidase_C"/>
</dbReference>
<reference evidence="3 4" key="1">
    <citation type="submission" date="2019-12" db="EMBL/GenBank/DDBJ databases">
        <title>Genomic-based taxomic classification of the family Erythrobacteraceae.</title>
        <authorList>
            <person name="Xu L."/>
        </authorList>
    </citation>
    <scope>NUCLEOTIDE SEQUENCE [LARGE SCALE GENOMIC DNA]</scope>
    <source>
        <strain evidence="3 4">RC4-10-4</strain>
    </source>
</reference>